<proteinExistence type="predicted"/>
<evidence type="ECO:0000313" key="2">
    <source>
        <dbReference type="Proteomes" id="UP000499080"/>
    </source>
</evidence>
<comment type="caution">
    <text evidence="1">The sequence shown here is derived from an EMBL/GenBank/DDBJ whole genome shotgun (WGS) entry which is preliminary data.</text>
</comment>
<sequence>IPVTQNLFHHYNVTPKDISCRRFNNAAQREEDKASSRSERVGSLGMWLALPLAQIDQQESADWTRRPVHSSQCG</sequence>
<reference evidence="1 2" key="1">
    <citation type="journal article" date="2019" name="Sci. Rep.">
        <title>Orb-weaving spider Araneus ventricosus genome elucidates the spidroin gene catalogue.</title>
        <authorList>
            <person name="Kono N."/>
            <person name="Nakamura H."/>
            <person name="Ohtoshi R."/>
            <person name="Moran D.A.P."/>
            <person name="Shinohara A."/>
            <person name="Yoshida Y."/>
            <person name="Fujiwara M."/>
            <person name="Mori M."/>
            <person name="Tomita M."/>
            <person name="Arakawa K."/>
        </authorList>
    </citation>
    <scope>NUCLEOTIDE SEQUENCE [LARGE SCALE GENOMIC DNA]</scope>
</reference>
<evidence type="ECO:0000313" key="1">
    <source>
        <dbReference type="EMBL" id="GBO39205.1"/>
    </source>
</evidence>
<name>A0A4Y2WNW3_ARAVE</name>
<organism evidence="1 2">
    <name type="scientific">Araneus ventricosus</name>
    <name type="common">Orbweaver spider</name>
    <name type="synonym">Epeira ventricosa</name>
    <dbReference type="NCBI Taxonomy" id="182803"/>
    <lineage>
        <taxon>Eukaryota</taxon>
        <taxon>Metazoa</taxon>
        <taxon>Ecdysozoa</taxon>
        <taxon>Arthropoda</taxon>
        <taxon>Chelicerata</taxon>
        <taxon>Arachnida</taxon>
        <taxon>Araneae</taxon>
        <taxon>Araneomorphae</taxon>
        <taxon>Entelegynae</taxon>
        <taxon>Araneoidea</taxon>
        <taxon>Araneidae</taxon>
        <taxon>Araneus</taxon>
    </lineage>
</organism>
<gene>
    <name evidence="1" type="ORF">AVEN_42264_1</name>
</gene>
<dbReference type="AlphaFoldDB" id="A0A4Y2WNW3"/>
<accession>A0A4Y2WNW3</accession>
<keyword evidence="2" id="KW-1185">Reference proteome</keyword>
<protein>
    <submittedName>
        <fullName evidence="1">Uncharacterized protein</fullName>
    </submittedName>
</protein>
<dbReference type="EMBL" id="BGPR01064134">
    <property type="protein sequence ID" value="GBO39205.1"/>
    <property type="molecule type" value="Genomic_DNA"/>
</dbReference>
<feature type="non-terminal residue" evidence="1">
    <location>
        <position position="1"/>
    </location>
</feature>
<dbReference type="Proteomes" id="UP000499080">
    <property type="component" value="Unassembled WGS sequence"/>
</dbReference>